<organism evidence="23 24">
    <name type="scientific">Pseudoduganella flava</name>
    <dbReference type="NCBI Taxonomy" id="871742"/>
    <lineage>
        <taxon>Bacteria</taxon>
        <taxon>Pseudomonadati</taxon>
        <taxon>Pseudomonadota</taxon>
        <taxon>Betaproteobacteria</taxon>
        <taxon>Burkholderiales</taxon>
        <taxon>Oxalobacteraceae</taxon>
        <taxon>Telluria group</taxon>
        <taxon>Pseudoduganella</taxon>
    </lineage>
</organism>
<feature type="binding site" evidence="17">
    <location>
        <position position="315"/>
    </location>
    <ligand>
        <name>(6S)-NADPHX</name>
        <dbReference type="ChEBI" id="CHEBI:64076"/>
    </ligand>
</feature>
<dbReference type="HAMAP" id="MF_01965">
    <property type="entry name" value="NADHX_dehydratase"/>
    <property type="match status" value="1"/>
</dbReference>
<dbReference type="GO" id="GO:0046872">
    <property type="term" value="F:metal ion binding"/>
    <property type="evidence" value="ECO:0007669"/>
    <property type="project" value="UniProtKB-UniRule"/>
</dbReference>
<feature type="domain" description="YjeF N-terminal" evidence="21">
    <location>
        <begin position="10"/>
        <end position="218"/>
    </location>
</feature>
<protein>
    <recommendedName>
        <fullName evidence="19">Bifunctional NAD(P)H-hydrate repair enzyme</fullName>
    </recommendedName>
    <alternativeName>
        <fullName evidence="19">Nicotinamide nucleotide repair protein</fullName>
    </alternativeName>
    <domain>
        <recommendedName>
            <fullName evidence="19">ADP-dependent (S)-NAD(P)H-hydrate dehydratase</fullName>
            <ecNumber evidence="19">4.2.1.136</ecNumber>
        </recommendedName>
        <alternativeName>
            <fullName evidence="19">ADP-dependent NAD(P)HX dehydratase</fullName>
        </alternativeName>
    </domain>
    <domain>
        <recommendedName>
            <fullName evidence="19">NAD(P)H-hydrate epimerase</fullName>
            <ecNumber evidence="19">5.1.99.6</ecNumber>
        </recommendedName>
    </domain>
</protein>
<gene>
    <name evidence="18" type="primary">nnrE</name>
    <name evidence="17" type="synonym">nnrD</name>
    <name evidence="22" type="ORF">GO485_01370</name>
    <name evidence="23" type="ORF">IP92_03015</name>
</gene>
<dbReference type="InterPro" id="IPR000631">
    <property type="entry name" value="CARKD"/>
</dbReference>
<keyword evidence="23" id="KW-0808">Transferase</keyword>
<comment type="function">
    <text evidence="14 19">Bifunctional enzyme that catalyzes the epimerization of the S- and R-forms of NAD(P)HX and the dehydration of the S-form of NAD(P)HX at the expense of ADP, which is converted to AMP. This allows the repair of both epimers of NAD(P)HX, a damaged form of NAD(P)H that is a result of enzymatic or heat-dependent hydration.</text>
</comment>
<dbReference type="GO" id="GO:0052856">
    <property type="term" value="F:NAD(P)HX epimerase activity"/>
    <property type="evidence" value="ECO:0007669"/>
    <property type="project" value="UniProtKB-UniRule"/>
</dbReference>
<dbReference type="InterPro" id="IPR004443">
    <property type="entry name" value="YjeF_N_dom"/>
</dbReference>
<dbReference type="PANTHER" id="PTHR12592:SF0">
    <property type="entry name" value="ATP-DEPENDENT (S)-NAD(P)H-HYDRATE DEHYDRATASE"/>
    <property type="match status" value="1"/>
</dbReference>
<evidence type="ECO:0000256" key="19">
    <source>
        <dbReference type="PIRNR" id="PIRNR017184"/>
    </source>
</evidence>
<feature type="binding site" evidence="18">
    <location>
        <position position="60"/>
    </location>
    <ligand>
        <name>K(+)</name>
        <dbReference type="ChEBI" id="CHEBI:29103"/>
    </ligand>
</feature>
<evidence type="ECO:0000313" key="22">
    <source>
        <dbReference type="EMBL" id="QGZ37832.1"/>
    </source>
</evidence>
<dbReference type="Gene3D" id="3.40.1190.20">
    <property type="match status" value="1"/>
</dbReference>
<dbReference type="NCBIfam" id="TIGR00196">
    <property type="entry name" value="yjeF_cterm"/>
    <property type="match status" value="1"/>
</dbReference>
<evidence type="ECO:0000256" key="18">
    <source>
        <dbReference type="HAMAP-Rule" id="MF_01966"/>
    </source>
</evidence>
<dbReference type="Gene3D" id="3.40.50.10260">
    <property type="entry name" value="YjeF N-terminal domain"/>
    <property type="match status" value="1"/>
</dbReference>
<evidence type="ECO:0000313" key="25">
    <source>
        <dbReference type="Proteomes" id="UP000437862"/>
    </source>
</evidence>
<evidence type="ECO:0000256" key="11">
    <source>
        <dbReference type="ARBA" id="ARBA00023235"/>
    </source>
</evidence>
<feature type="binding site" evidence="17">
    <location>
        <position position="261"/>
    </location>
    <ligand>
        <name>(6S)-NADPHX</name>
        <dbReference type="ChEBI" id="CHEBI:64076"/>
    </ligand>
</feature>
<dbReference type="EC" id="5.1.99.6" evidence="19"/>
<dbReference type="PANTHER" id="PTHR12592">
    <property type="entry name" value="ATP-DEPENDENT (S)-NAD(P)H-HYDRATE DEHYDRATASE FAMILY MEMBER"/>
    <property type="match status" value="1"/>
</dbReference>
<keyword evidence="5 18" id="KW-0479">Metal-binding</keyword>
<feature type="binding site" evidence="17">
    <location>
        <begin position="405"/>
        <end position="409"/>
    </location>
    <ligand>
        <name>AMP</name>
        <dbReference type="ChEBI" id="CHEBI:456215"/>
    </ligand>
</feature>
<evidence type="ECO:0000256" key="7">
    <source>
        <dbReference type="ARBA" id="ARBA00022840"/>
    </source>
</evidence>
<dbReference type="EMBL" id="VLKW01000005">
    <property type="protein sequence ID" value="TWI46656.1"/>
    <property type="molecule type" value="Genomic_DNA"/>
</dbReference>
<evidence type="ECO:0000313" key="23">
    <source>
        <dbReference type="EMBL" id="TWI46656.1"/>
    </source>
</evidence>
<feature type="domain" description="YjeF C-terminal" evidence="20">
    <location>
        <begin position="226"/>
        <end position="495"/>
    </location>
</feature>
<sequence>MHPLYSVALIRTIEHVAAGRLPEGALMERAGQAAADAALALLAAAHYGAPVLVLAGPGNNGGDAFEVAAHLAHAGADVTIMHLAGSGATAPERDRALQKAQASAARFVPPAAQDIAGKPWQLVVDGLFGIGLQRPLAGTAGALVDAVNALACPILALDVPSGLDADTGTVVGPDGRAVRASHTITFIGDKPGLHTADGRDHAGSVTVAGLDIDPALYPTTAVHLNGTDLFAQYAQPRRHNTHKGSYGNVAVLGGATGMAGAPVLAGRAALHAGGGRAYLCFAGAPLPLDPGQPELMCRAADGFDFASAVTVAGPGLGSSDDAVRMLIQVLAAPRPLVLDADALNLLALHAPLRDALAHRTAPALATPHPLEAARLLETTIGAVQANRLEAARTLAQRLGAYVVLKGSGTVIGAPDGRLVINTTGNPGLATAGTGDVLAGLAGALLAQGWPAWEAALGAVWLHGTAADALVAAGTGPIGLTAGELVTEIRAQLNALAR</sequence>
<evidence type="ECO:0000256" key="17">
    <source>
        <dbReference type="HAMAP-Rule" id="MF_01965"/>
    </source>
</evidence>
<dbReference type="EMBL" id="CP046904">
    <property type="protein sequence ID" value="QGZ37832.1"/>
    <property type="molecule type" value="Genomic_DNA"/>
</dbReference>
<dbReference type="AlphaFoldDB" id="A0A562PRG1"/>
<dbReference type="Proteomes" id="UP000315112">
    <property type="component" value="Unassembled WGS sequence"/>
</dbReference>
<dbReference type="PROSITE" id="PS51385">
    <property type="entry name" value="YJEF_N"/>
    <property type="match status" value="1"/>
</dbReference>
<evidence type="ECO:0000256" key="13">
    <source>
        <dbReference type="ARBA" id="ARBA00023268"/>
    </source>
</evidence>
<evidence type="ECO:0000256" key="14">
    <source>
        <dbReference type="ARBA" id="ARBA00025153"/>
    </source>
</evidence>
<comment type="catalytic activity">
    <reaction evidence="16 17 19">
        <text>(6S)-NADPHX + ADP = AMP + phosphate + NADPH + H(+)</text>
        <dbReference type="Rhea" id="RHEA:32235"/>
        <dbReference type="ChEBI" id="CHEBI:15378"/>
        <dbReference type="ChEBI" id="CHEBI:43474"/>
        <dbReference type="ChEBI" id="CHEBI:57783"/>
        <dbReference type="ChEBI" id="CHEBI:64076"/>
        <dbReference type="ChEBI" id="CHEBI:456215"/>
        <dbReference type="ChEBI" id="CHEBI:456216"/>
        <dbReference type="EC" id="4.2.1.136"/>
    </reaction>
</comment>
<comment type="similarity">
    <text evidence="17">Belongs to the NnrD/CARKD family.</text>
</comment>
<reference evidence="23" key="2">
    <citation type="submission" date="2019-07" db="EMBL/GenBank/DDBJ databases">
        <authorList>
            <person name="Whitman W."/>
            <person name="Huntemann M."/>
            <person name="Clum A."/>
            <person name="Pillay M."/>
            <person name="Palaniappan K."/>
            <person name="Varghese N."/>
            <person name="Mikhailova N."/>
            <person name="Stamatis D."/>
            <person name="Reddy T."/>
            <person name="Daum C."/>
            <person name="Shapiro N."/>
            <person name="Ivanova N."/>
            <person name="Kyrpides N."/>
            <person name="Woyke T."/>
        </authorList>
    </citation>
    <scope>NUCLEOTIDE SEQUENCE</scope>
    <source>
        <strain evidence="23">CGMCC 1.10685</strain>
    </source>
</reference>
<comment type="catalytic activity">
    <reaction evidence="1 18 19">
        <text>(6R)-NADHX = (6S)-NADHX</text>
        <dbReference type="Rhea" id="RHEA:32215"/>
        <dbReference type="ChEBI" id="CHEBI:64074"/>
        <dbReference type="ChEBI" id="CHEBI:64075"/>
        <dbReference type="EC" id="5.1.99.6"/>
    </reaction>
</comment>
<keyword evidence="13" id="KW-0511">Multifunctional enzyme</keyword>
<dbReference type="GO" id="GO:0005524">
    <property type="term" value="F:ATP binding"/>
    <property type="evidence" value="ECO:0007669"/>
    <property type="project" value="UniProtKB-UniRule"/>
</dbReference>
<evidence type="ECO:0000256" key="15">
    <source>
        <dbReference type="ARBA" id="ARBA00048238"/>
    </source>
</evidence>
<comment type="function">
    <text evidence="18">Catalyzes the epimerization of the S- and R-forms of NAD(P)HX, a damaged form of NAD(P)H that is a result of enzymatic or heat-dependent hydration. This is a prerequisite for the S-specific NAD(P)H-hydrate dehydratase to allow the repair of both epimers of NAD(P)HX.</text>
</comment>
<evidence type="ECO:0000256" key="1">
    <source>
        <dbReference type="ARBA" id="ARBA00000013"/>
    </source>
</evidence>
<keyword evidence="12 17" id="KW-0456">Lyase</keyword>
<dbReference type="PROSITE" id="PS51383">
    <property type="entry name" value="YJEF_C_3"/>
    <property type="match status" value="1"/>
</dbReference>
<keyword evidence="25" id="KW-1185">Reference proteome</keyword>
<keyword evidence="8 17" id="KW-0521">NADP</keyword>
<evidence type="ECO:0000259" key="20">
    <source>
        <dbReference type="PROSITE" id="PS51383"/>
    </source>
</evidence>
<proteinExistence type="inferred from homology"/>
<feature type="binding site" evidence="17">
    <location>
        <position position="434"/>
    </location>
    <ligand>
        <name>AMP</name>
        <dbReference type="ChEBI" id="CHEBI:456215"/>
    </ligand>
</feature>
<dbReference type="Pfam" id="PF01256">
    <property type="entry name" value="Carb_kinase"/>
    <property type="match status" value="1"/>
</dbReference>
<dbReference type="InterPro" id="IPR030677">
    <property type="entry name" value="Nnr"/>
</dbReference>
<feature type="binding site" evidence="18">
    <location>
        <begin position="129"/>
        <end position="135"/>
    </location>
    <ligand>
        <name>(6S)-NADPHX</name>
        <dbReference type="ChEBI" id="CHEBI:64076"/>
    </ligand>
</feature>
<evidence type="ECO:0000256" key="5">
    <source>
        <dbReference type="ARBA" id="ARBA00022723"/>
    </source>
</evidence>
<comment type="cofactor">
    <cofactor evidence="17">
        <name>Mg(2+)</name>
        <dbReference type="ChEBI" id="CHEBI:18420"/>
    </cofactor>
</comment>
<comment type="cofactor">
    <cofactor evidence="18 19">
        <name>K(+)</name>
        <dbReference type="ChEBI" id="CHEBI:29103"/>
    </cofactor>
    <text evidence="18 19">Binds 1 potassium ion per subunit.</text>
</comment>
<dbReference type="EC" id="4.2.1.136" evidence="19"/>
<comment type="function">
    <text evidence="17">Catalyzes the dehydration of the S-form of NAD(P)HX at the expense of ADP, which is converted to AMP. Together with NAD(P)HX epimerase, which catalyzes the epimerization of the S- and R-forms, the enzyme allows the repair of both epimers of NAD(P)HX, a damaged form of NAD(P)H that is a result of enzymatic or heat-dependent hydration.</text>
</comment>
<reference evidence="22 25" key="3">
    <citation type="submission" date="2019-12" db="EMBL/GenBank/DDBJ databases">
        <title>Draft Genome Sequences of Six Type Strains of the Genus Massilia.</title>
        <authorList>
            <person name="Miess H."/>
            <person name="Frediansyah A."/>
            <person name="Goeker M."/>
            <person name="Gross H."/>
        </authorList>
    </citation>
    <scope>NUCLEOTIDE SEQUENCE [LARGE SCALE GENOMIC DNA]</scope>
    <source>
        <strain evidence="22 25">DSM 26639</strain>
    </source>
</reference>
<evidence type="ECO:0000256" key="2">
    <source>
        <dbReference type="ARBA" id="ARBA00000909"/>
    </source>
</evidence>
<comment type="similarity">
    <text evidence="3 19">In the N-terminal section; belongs to the NnrE/AIBP family.</text>
</comment>
<accession>A0A562PRG1</accession>
<evidence type="ECO:0000256" key="8">
    <source>
        <dbReference type="ARBA" id="ARBA00022857"/>
    </source>
</evidence>
<dbReference type="SUPFAM" id="SSF64153">
    <property type="entry name" value="YjeF N-terminal domain-like"/>
    <property type="match status" value="1"/>
</dbReference>
<dbReference type="CDD" id="cd01171">
    <property type="entry name" value="YXKO-related"/>
    <property type="match status" value="1"/>
</dbReference>
<dbReference type="InterPro" id="IPR029056">
    <property type="entry name" value="Ribokinase-like"/>
</dbReference>
<evidence type="ECO:0000256" key="12">
    <source>
        <dbReference type="ARBA" id="ARBA00023239"/>
    </source>
</evidence>
<feature type="binding site" evidence="18">
    <location>
        <position position="125"/>
    </location>
    <ligand>
        <name>K(+)</name>
        <dbReference type="ChEBI" id="CHEBI:29103"/>
    </ligand>
</feature>
<evidence type="ECO:0000256" key="10">
    <source>
        <dbReference type="ARBA" id="ARBA00023027"/>
    </source>
</evidence>
<comment type="similarity">
    <text evidence="4 19">In the C-terminal section; belongs to the NnrD/CARKD family.</text>
</comment>
<evidence type="ECO:0000256" key="16">
    <source>
        <dbReference type="ARBA" id="ARBA00049209"/>
    </source>
</evidence>
<dbReference type="GO" id="GO:0016301">
    <property type="term" value="F:kinase activity"/>
    <property type="evidence" value="ECO:0007669"/>
    <property type="project" value="UniProtKB-KW"/>
</dbReference>
<dbReference type="SUPFAM" id="SSF53613">
    <property type="entry name" value="Ribokinase-like"/>
    <property type="match status" value="1"/>
</dbReference>
<keyword evidence="6 17" id="KW-0547">Nucleotide-binding</keyword>
<keyword evidence="23" id="KW-0418">Kinase</keyword>
<dbReference type="Pfam" id="PF03853">
    <property type="entry name" value="YjeF_N"/>
    <property type="match status" value="1"/>
</dbReference>
<feature type="binding site" evidence="17">
    <location>
        <position position="368"/>
    </location>
    <ligand>
        <name>(6S)-NADPHX</name>
        <dbReference type="ChEBI" id="CHEBI:64076"/>
    </ligand>
</feature>
<dbReference type="Proteomes" id="UP000437862">
    <property type="component" value="Chromosome"/>
</dbReference>
<comment type="catalytic activity">
    <reaction evidence="15 17 19">
        <text>(6S)-NADHX + ADP = AMP + phosphate + NADH + H(+)</text>
        <dbReference type="Rhea" id="RHEA:32223"/>
        <dbReference type="ChEBI" id="CHEBI:15378"/>
        <dbReference type="ChEBI" id="CHEBI:43474"/>
        <dbReference type="ChEBI" id="CHEBI:57945"/>
        <dbReference type="ChEBI" id="CHEBI:64074"/>
        <dbReference type="ChEBI" id="CHEBI:456215"/>
        <dbReference type="ChEBI" id="CHEBI:456216"/>
        <dbReference type="EC" id="4.2.1.136"/>
    </reaction>
</comment>
<keyword evidence="7 17" id="KW-0067">ATP-binding</keyword>
<evidence type="ECO:0000259" key="21">
    <source>
        <dbReference type="PROSITE" id="PS51385"/>
    </source>
</evidence>
<evidence type="ECO:0000256" key="4">
    <source>
        <dbReference type="ARBA" id="ARBA00009524"/>
    </source>
</evidence>
<evidence type="ECO:0000256" key="6">
    <source>
        <dbReference type="ARBA" id="ARBA00022741"/>
    </source>
</evidence>
<reference evidence="23 24" key="1">
    <citation type="journal article" date="2015" name="Stand. Genomic Sci.">
        <title>Genomic Encyclopedia of Bacterial and Archaeal Type Strains, Phase III: the genomes of soil and plant-associated and newly described type strains.</title>
        <authorList>
            <person name="Whitman W.B."/>
            <person name="Woyke T."/>
            <person name="Klenk H.P."/>
            <person name="Zhou Y."/>
            <person name="Lilburn T.G."/>
            <person name="Beck B.J."/>
            <person name="De Vos P."/>
            <person name="Vandamme P."/>
            <person name="Eisen J.A."/>
            <person name="Garrity G."/>
            <person name="Hugenholtz P."/>
            <person name="Kyrpides N.C."/>
        </authorList>
    </citation>
    <scope>NUCLEOTIDE SEQUENCE [LARGE SCALE GENOMIC DNA]</scope>
    <source>
        <strain evidence="23 24">CGMCC 1.10685</strain>
    </source>
</reference>
<dbReference type="GO" id="GO:0110051">
    <property type="term" value="P:metabolite repair"/>
    <property type="evidence" value="ECO:0007669"/>
    <property type="project" value="TreeGrafter"/>
</dbReference>
<dbReference type="PIRSF" id="PIRSF017184">
    <property type="entry name" value="Nnr"/>
    <property type="match status" value="1"/>
</dbReference>
<keyword evidence="11 18" id="KW-0413">Isomerase</keyword>
<comment type="subunit">
    <text evidence="17">Homotetramer.</text>
</comment>
<feature type="binding site" evidence="18">
    <location>
        <position position="158"/>
    </location>
    <ligand>
        <name>(6S)-NADPHX</name>
        <dbReference type="ChEBI" id="CHEBI:64076"/>
    </ligand>
</feature>
<evidence type="ECO:0000256" key="3">
    <source>
        <dbReference type="ARBA" id="ARBA00006001"/>
    </source>
</evidence>
<feature type="binding site" evidence="17">
    <location>
        <position position="435"/>
    </location>
    <ligand>
        <name>(6S)-NADPHX</name>
        <dbReference type="ChEBI" id="CHEBI:64076"/>
    </ligand>
</feature>
<feature type="binding site" evidence="18">
    <location>
        <position position="161"/>
    </location>
    <ligand>
        <name>K(+)</name>
        <dbReference type="ChEBI" id="CHEBI:29103"/>
    </ligand>
</feature>
<comment type="caution">
    <text evidence="18">Lacks conserved residue(s) required for the propagation of feature annotation.</text>
</comment>
<comment type="catalytic activity">
    <reaction evidence="2 18 19">
        <text>(6R)-NADPHX = (6S)-NADPHX</text>
        <dbReference type="Rhea" id="RHEA:32227"/>
        <dbReference type="ChEBI" id="CHEBI:64076"/>
        <dbReference type="ChEBI" id="CHEBI:64077"/>
        <dbReference type="EC" id="5.1.99.6"/>
    </reaction>
</comment>
<dbReference type="GO" id="GO:0052855">
    <property type="term" value="F:ADP-dependent NAD(P)H-hydrate dehydratase activity"/>
    <property type="evidence" value="ECO:0007669"/>
    <property type="project" value="UniProtKB-UniRule"/>
</dbReference>
<dbReference type="NCBIfam" id="TIGR00197">
    <property type="entry name" value="yjeF_nterm"/>
    <property type="match status" value="1"/>
</dbReference>
<evidence type="ECO:0000256" key="9">
    <source>
        <dbReference type="ARBA" id="ARBA00022958"/>
    </source>
</evidence>
<dbReference type="InterPro" id="IPR036652">
    <property type="entry name" value="YjeF_N_dom_sf"/>
</dbReference>
<dbReference type="HAMAP" id="MF_01966">
    <property type="entry name" value="NADHX_epimerase"/>
    <property type="match status" value="1"/>
</dbReference>
<dbReference type="GO" id="GO:0046496">
    <property type="term" value="P:nicotinamide nucleotide metabolic process"/>
    <property type="evidence" value="ECO:0007669"/>
    <property type="project" value="UniProtKB-UniRule"/>
</dbReference>
<keyword evidence="10 17" id="KW-0520">NAD</keyword>
<feature type="binding site" evidence="18">
    <location>
        <begin position="59"/>
        <end position="63"/>
    </location>
    <ligand>
        <name>(6S)-NADPHX</name>
        <dbReference type="ChEBI" id="CHEBI:64076"/>
    </ligand>
</feature>
<evidence type="ECO:0000313" key="24">
    <source>
        <dbReference type="Proteomes" id="UP000315112"/>
    </source>
</evidence>
<name>A0A562PRG1_9BURK</name>
<keyword evidence="9 18" id="KW-0630">Potassium</keyword>
<comment type="similarity">
    <text evidence="18">Belongs to the NnrE/AIBP family.</text>
</comment>
<dbReference type="RefSeq" id="WP_145876279.1">
    <property type="nucleotide sequence ID" value="NZ_CP046904.1"/>
</dbReference>
<dbReference type="OrthoDB" id="9806925at2"/>